<evidence type="ECO:0000313" key="1">
    <source>
        <dbReference type="EMBL" id="BAP55729.1"/>
    </source>
</evidence>
<sequence length="164" mass="19130">MFFKGMNKNRFFQITVSLTKQLPVDTQAIVYEQDTTLILTAPTDIKYPVESNEQLLNQAITRSELIPGSVLVRNQFPWQFFAIVHDLNQEPTWQEQWIVMALQTILHESERRQLRSMAMPLLGTVHGSLTTTRFFELFRSVIASSVPTDLRQIQFYHLSKNISW</sequence>
<dbReference type="OrthoDB" id="9874081at2"/>
<dbReference type="KEGG" id="tig:THII_1432"/>
<dbReference type="SUPFAM" id="SSF52949">
    <property type="entry name" value="Macro domain-like"/>
    <property type="match status" value="1"/>
</dbReference>
<evidence type="ECO:0008006" key="3">
    <source>
        <dbReference type="Google" id="ProtNLM"/>
    </source>
</evidence>
<evidence type="ECO:0000313" key="2">
    <source>
        <dbReference type="Proteomes" id="UP000031623"/>
    </source>
</evidence>
<gene>
    <name evidence="1" type="ORF">THII_1432</name>
</gene>
<dbReference type="Proteomes" id="UP000031623">
    <property type="component" value="Chromosome"/>
</dbReference>
<dbReference type="EMBL" id="AP014633">
    <property type="protein sequence ID" value="BAP55729.1"/>
    <property type="molecule type" value="Genomic_DNA"/>
</dbReference>
<protein>
    <recommendedName>
        <fullName evidence="3">Macro domain-containing protein</fullName>
    </recommendedName>
</protein>
<keyword evidence="2" id="KW-1185">Reference proteome</keyword>
<name>A0A090AFA0_9GAMM</name>
<organism evidence="1 2">
    <name type="scientific">Thioploca ingrica</name>
    <dbReference type="NCBI Taxonomy" id="40754"/>
    <lineage>
        <taxon>Bacteria</taxon>
        <taxon>Pseudomonadati</taxon>
        <taxon>Pseudomonadota</taxon>
        <taxon>Gammaproteobacteria</taxon>
        <taxon>Thiotrichales</taxon>
        <taxon>Thiotrichaceae</taxon>
        <taxon>Thioploca</taxon>
    </lineage>
</organism>
<proteinExistence type="predicted"/>
<dbReference type="InterPro" id="IPR043472">
    <property type="entry name" value="Macro_dom-like"/>
</dbReference>
<dbReference type="HOGENOM" id="CLU_1618241_0_0_6"/>
<reference evidence="1 2" key="1">
    <citation type="journal article" date="2014" name="ISME J.">
        <title>Ecophysiology of Thioploca ingrica as revealed by the complete genome sequence supplemented with proteomic evidence.</title>
        <authorList>
            <person name="Kojima H."/>
            <person name="Ogura Y."/>
            <person name="Yamamoto N."/>
            <person name="Togashi T."/>
            <person name="Mori H."/>
            <person name="Watanabe T."/>
            <person name="Nemoto F."/>
            <person name="Kurokawa K."/>
            <person name="Hayashi T."/>
            <person name="Fukui M."/>
        </authorList>
    </citation>
    <scope>NUCLEOTIDE SEQUENCE [LARGE SCALE GENOMIC DNA]</scope>
</reference>
<accession>A0A090AFA0</accession>
<dbReference type="AlphaFoldDB" id="A0A090AFA0"/>